<evidence type="ECO:0000313" key="2">
    <source>
        <dbReference type="EMBL" id="KAH3786266.1"/>
    </source>
</evidence>
<organism evidence="2 3">
    <name type="scientific">Dreissena polymorpha</name>
    <name type="common">Zebra mussel</name>
    <name type="synonym">Mytilus polymorpha</name>
    <dbReference type="NCBI Taxonomy" id="45954"/>
    <lineage>
        <taxon>Eukaryota</taxon>
        <taxon>Metazoa</taxon>
        <taxon>Spiralia</taxon>
        <taxon>Lophotrochozoa</taxon>
        <taxon>Mollusca</taxon>
        <taxon>Bivalvia</taxon>
        <taxon>Autobranchia</taxon>
        <taxon>Heteroconchia</taxon>
        <taxon>Euheterodonta</taxon>
        <taxon>Imparidentia</taxon>
        <taxon>Neoheterodontei</taxon>
        <taxon>Myida</taxon>
        <taxon>Dreissenoidea</taxon>
        <taxon>Dreissenidae</taxon>
        <taxon>Dreissena</taxon>
    </lineage>
</organism>
<protein>
    <submittedName>
        <fullName evidence="2">Uncharacterized protein</fullName>
    </submittedName>
</protein>
<dbReference type="AlphaFoldDB" id="A0A9D4EXQ5"/>
<keyword evidence="3" id="KW-1185">Reference proteome</keyword>
<reference evidence="2" key="2">
    <citation type="submission" date="2020-11" db="EMBL/GenBank/DDBJ databases">
        <authorList>
            <person name="McCartney M.A."/>
            <person name="Auch B."/>
            <person name="Kono T."/>
            <person name="Mallez S."/>
            <person name="Becker A."/>
            <person name="Gohl D.M."/>
            <person name="Silverstein K.A.T."/>
            <person name="Koren S."/>
            <person name="Bechman K.B."/>
            <person name="Herman A."/>
            <person name="Abrahante J.E."/>
            <person name="Garbe J."/>
        </authorList>
    </citation>
    <scope>NUCLEOTIDE SEQUENCE</scope>
    <source>
        <strain evidence="2">Duluth1</strain>
        <tissue evidence="2">Whole animal</tissue>
    </source>
</reference>
<name>A0A9D4EXQ5_DREPO</name>
<feature type="compositionally biased region" description="Basic residues" evidence="1">
    <location>
        <begin position="32"/>
        <end position="42"/>
    </location>
</feature>
<proteinExistence type="predicted"/>
<comment type="caution">
    <text evidence="2">The sequence shown here is derived from an EMBL/GenBank/DDBJ whole genome shotgun (WGS) entry which is preliminary data.</text>
</comment>
<gene>
    <name evidence="2" type="ORF">DPMN_164372</name>
</gene>
<dbReference type="EMBL" id="JAIWYP010000008">
    <property type="protein sequence ID" value="KAH3786266.1"/>
    <property type="molecule type" value="Genomic_DNA"/>
</dbReference>
<evidence type="ECO:0000313" key="3">
    <source>
        <dbReference type="Proteomes" id="UP000828390"/>
    </source>
</evidence>
<sequence>MSTDGRMVSALDFYSKESSQTERHIKNVHRIVRGRRQRHRQRQTATASSEADGNGRRS</sequence>
<accession>A0A9D4EXQ5</accession>
<dbReference type="Proteomes" id="UP000828390">
    <property type="component" value="Unassembled WGS sequence"/>
</dbReference>
<evidence type="ECO:0000256" key="1">
    <source>
        <dbReference type="SAM" id="MobiDB-lite"/>
    </source>
</evidence>
<feature type="region of interest" description="Disordered" evidence="1">
    <location>
        <begin position="32"/>
        <end position="58"/>
    </location>
</feature>
<reference evidence="2" key="1">
    <citation type="journal article" date="2019" name="bioRxiv">
        <title>The Genome of the Zebra Mussel, Dreissena polymorpha: A Resource for Invasive Species Research.</title>
        <authorList>
            <person name="McCartney M.A."/>
            <person name="Auch B."/>
            <person name="Kono T."/>
            <person name="Mallez S."/>
            <person name="Zhang Y."/>
            <person name="Obille A."/>
            <person name="Becker A."/>
            <person name="Abrahante J.E."/>
            <person name="Garbe J."/>
            <person name="Badalamenti J.P."/>
            <person name="Herman A."/>
            <person name="Mangelson H."/>
            <person name="Liachko I."/>
            <person name="Sullivan S."/>
            <person name="Sone E.D."/>
            <person name="Koren S."/>
            <person name="Silverstein K.A.T."/>
            <person name="Beckman K.B."/>
            <person name="Gohl D.M."/>
        </authorList>
    </citation>
    <scope>NUCLEOTIDE SEQUENCE</scope>
    <source>
        <strain evidence="2">Duluth1</strain>
        <tissue evidence="2">Whole animal</tissue>
    </source>
</reference>